<sequence length="277" mass="32509">MSKRKYGWSEKKRNDYIKEGRGQGELSNYIPWIKIQDISSQGNASRLIGWTAKRQHELLSNLERDFFLLLDWEDTVVDIREQFPLNVETTIRIAEEKGIKHSKDNSSGIPIDMTTDFFITVVKNSERKYIARTVKPSEQLEDKRVIEKFEIEREYWEIQGISWGVITEKEIPKQLANNILWIHKSYYLAEEDISYSTLLLHLLILKKDSEESLLVVCNKFDEDYNLETGSSLSYIKHFIARKYISIDMSKKINPSNLTLDQIIMNVSKEDNIDYNIS</sequence>
<dbReference type="GO" id="GO:0003676">
    <property type="term" value="F:nucleic acid binding"/>
    <property type="evidence" value="ECO:0007669"/>
    <property type="project" value="InterPro"/>
</dbReference>
<proteinExistence type="predicted"/>
<evidence type="ECO:0000313" key="3">
    <source>
        <dbReference type="EMBL" id="SPT97741.1"/>
    </source>
</evidence>
<feature type="domain" description="TnsA endonuclease N-terminal" evidence="2">
    <location>
        <begin position="74"/>
        <end position="168"/>
    </location>
</feature>
<dbReference type="Pfam" id="PF08722">
    <property type="entry name" value="Tn7_TnsA-like_N"/>
    <property type="match status" value="1"/>
</dbReference>
<evidence type="ECO:0000259" key="1">
    <source>
        <dbReference type="Pfam" id="PF08721"/>
    </source>
</evidence>
<dbReference type="InterPro" id="IPR036390">
    <property type="entry name" value="WH_DNA-bd_sf"/>
</dbReference>
<evidence type="ECO:0000259" key="2">
    <source>
        <dbReference type="Pfam" id="PF08722"/>
    </source>
</evidence>
<dbReference type="InterPro" id="IPR014832">
    <property type="entry name" value="TnsA_C"/>
</dbReference>
<dbReference type="RefSeq" id="WP_009374053.1">
    <property type="nucleotide sequence ID" value="NZ_DALZBA010000013.1"/>
</dbReference>
<accession>A0A2X0Z5F2</accession>
<dbReference type="AlphaFoldDB" id="A0A2X0Z5F2"/>
<dbReference type="SUPFAM" id="SSF46785">
    <property type="entry name" value="Winged helix' DNA-binding domain"/>
    <property type="match status" value="1"/>
</dbReference>
<dbReference type="SUPFAM" id="SSF52980">
    <property type="entry name" value="Restriction endonuclease-like"/>
    <property type="match status" value="1"/>
</dbReference>
<evidence type="ECO:0000313" key="4">
    <source>
        <dbReference type="Proteomes" id="UP000251431"/>
    </source>
</evidence>
<feature type="domain" description="TnsA endonuclease C-terminal" evidence="1">
    <location>
        <begin position="170"/>
        <end position="248"/>
    </location>
</feature>
<dbReference type="InterPro" id="IPR014833">
    <property type="entry name" value="TnsA_N"/>
</dbReference>
<dbReference type="Proteomes" id="UP000251431">
    <property type="component" value="Unassembled WGS sequence"/>
</dbReference>
<name>A0A2X0Z5F2_9BACI</name>
<reference evidence="3 4" key="1">
    <citation type="submission" date="2018-06" db="EMBL/GenBank/DDBJ databases">
        <authorList>
            <consortium name="Pathogen Informatics"/>
            <person name="Doyle S."/>
        </authorList>
    </citation>
    <scope>NUCLEOTIDE SEQUENCE [LARGE SCALE GENOMIC DNA]</scope>
    <source>
        <strain evidence="3 4">NCTC7582</strain>
    </source>
</reference>
<dbReference type="InterPro" id="IPR036388">
    <property type="entry name" value="WH-like_DNA-bd_sf"/>
</dbReference>
<dbReference type="InterPro" id="IPR011335">
    <property type="entry name" value="Restrct_endonuc-II-like"/>
</dbReference>
<dbReference type="CDD" id="cd22362">
    <property type="entry name" value="TnsA_endonuclease-like"/>
    <property type="match status" value="1"/>
</dbReference>
<dbReference type="Gene3D" id="3.40.1350.10">
    <property type="match status" value="1"/>
</dbReference>
<dbReference type="InterPro" id="IPR011856">
    <property type="entry name" value="tRNA_endonuc-like_dom_sf"/>
</dbReference>
<dbReference type="Pfam" id="PF08721">
    <property type="entry name" value="Tn7_Tnp_TnsA_C"/>
    <property type="match status" value="1"/>
</dbReference>
<dbReference type="Gene3D" id="1.10.10.10">
    <property type="entry name" value="Winged helix-like DNA-binding domain superfamily/Winged helix DNA-binding domain"/>
    <property type="match status" value="1"/>
</dbReference>
<gene>
    <name evidence="3" type="primary">tnsA_2</name>
    <name evidence="3" type="ORF">NCTC7582_01252</name>
</gene>
<organism evidence="3 4">
    <name type="scientific">Lysinibacillus capsici</name>
    <dbReference type="NCBI Taxonomy" id="2115968"/>
    <lineage>
        <taxon>Bacteria</taxon>
        <taxon>Bacillati</taxon>
        <taxon>Bacillota</taxon>
        <taxon>Bacilli</taxon>
        <taxon>Bacillales</taxon>
        <taxon>Bacillaceae</taxon>
        <taxon>Lysinibacillus</taxon>
    </lineage>
</organism>
<dbReference type="EMBL" id="UAQE01000001">
    <property type="protein sequence ID" value="SPT97741.1"/>
    <property type="molecule type" value="Genomic_DNA"/>
</dbReference>
<protein>
    <submittedName>
        <fullName evidence="3">Tn7-like transposition protein A</fullName>
    </submittedName>
</protein>
<dbReference type="GeneID" id="29441835"/>